<comment type="caution">
    <text evidence="2">The sequence shown here is derived from an EMBL/GenBank/DDBJ whole genome shotgun (WGS) entry which is preliminary data.</text>
</comment>
<feature type="compositionally biased region" description="Acidic residues" evidence="1">
    <location>
        <begin position="322"/>
        <end position="334"/>
    </location>
</feature>
<feature type="region of interest" description="Disordered" evidence="1">
    <location>
        <begin position="312"/>
        <end position="336"/>
    </location>
</feature>
<dbReference type="AlphaFoldDB" id="A0A5C5BAF3"/>
<evidence type="ECO:0000256" key="1">
    <source>
        <dbReference type="SAM" id="MobiDB-lite"/>
    </source>
</evidence>
<organism evidence="2 3">
    <name type="scientific">Miniimonas arenae</name>
    <dbReference type="NCBI Taxonomy" id="676201"/>
    <lineage>
        <taxon>Bacteria</taxon>
        <taxon>Bacillati</taxon>
        <taxon>Actinomycetota</taxon>
        <taxon>Actinomycetes</taxon>
        <taxon>Micrococcales</taxon>
        <taxon>Beutenbergiaceae</taxon>
        <taxon>Miniimonas</taxon>
    </lineage>
</organism>
<evidence type="ECO:0000313" key="3">
    <source>
        <dbReference type="Proteomes" id="UP000313849"/>
    </source>
</evidence>
<sequence length="1007" mass="110184">MTTEPENTEPENTEPENTEPENTEPENTEPEDADTADDDTLEHDRGLPLHRSQEHPEDIPAFLDRALARARDLLPEVEDFTVDGVAFETAAGVWLAPIGVFDPTADVSPSPEQVAAGETDVAVWGHRMIDWANRAQHAMRASWGAPVVHTPRRVGAAQEPEGILDYLLLAQDFAQAEVWDRHEVFVALLSEWTGEPGTSTLRQIAMLLPRPLMMTGMAAYLTDETVQELLMHGESPVELHRRAWVLSTLFDRGEVHVRDVSIEATRCTLRSRTGTTSTWIFADDGRQLLLVHDPASEFLTLLRRLDDEHVDGDDGLPASDVPNDDPNGDPEGDPDAWTASQLIRLERLLDGVPEDLRACVDARGETVTGDVAEHALAFGLLDGRPIPIASGAFWFDGSVWRASPGLVQAGFQNDLTLDDFGLEEAVRIPFRLGGVFTPATFTSEDEPEPVVLEVFDACPYPEQPRPEGDTVLGYGVPRPYDHEAVVEAIERACAAWWERDPEQGTLGEDPFVVVGRRLRDAGGPDTLQTVLARGEYWTVEALSAWNADLRRAMTARWGEPTETVYDPDQLGLDHHTPLTAVMRGIGLTKGWLWWVDGHAVVTLAGFPRTEHRSTPVVTLVICRADAVVELLGRMTIWELRWRARVIENLAALAHGDPAVPPHLALDRVATEVAWPASAPATPLEGSRIQPTVRRIRIRAEDIVWTLHLTHDRRAVLTSRRPGASPTEAADLLEGLPSDLRPLVVASDGEASDGEASSIAGAPLSAVFYRDGGHWRATDNMLAEARAAGREGRDPLEALYSAEAGVPQLRRVLGRGQQMSPRTLSEAGYAERTFGVEVTPDQALAALEHVSAPLTQALTGTLHDLLDAIVQFDSPHRYLLDAALDTLDPQDRREKSLWLLANGATPTTQLAARTPVNVLLGNPTLDGGDAVVLRRLIATGADTGPGLLGSRGTDPFAQLTRRNLAEDELRPLLEALGRRAGTPHRRGTGRGLAGLRRLGERWRARRTG</sequence>
<feature type="compositionally biased region" description="Acidic residues" evidence="1">
    <location>
        <begin position="1"/>
        <end position="41"/>
    </location>
</feature>
<dbReference type="EMBL" id="VENP01000060">
    <property type="protein sequence ID" value="TNU73167.1"/>
    <property type="molecule type" value="Genomic_DNA"/>
</dbReference>
<feature type="compositionally biased region" description="Basic and acidic residues" evidence="1">
    <location>
        <begin position="42"/>
        <end position="58"/>
    </location>
</feature>
<name>A0A5C5BAF3_9MICO</name>
<accession>A0A5C5BAF3</accession>
<protein>
    <submittedName>
        <fullName evidence="2">Uncharacterized protein</fullName>
    </submittedName>
</protein>
<keyword evidence="3" id="KW-1185">Reference proteome</keyword>
<dbReference type="Proteomes" id="UP000313849">
    <property type="component" value="Unassembled WGS sequence"/>
</dbReference>
<evidence type="ECO:0000313" key="2">
    <source>
        <dbReference type="EMBL" id="TNU73167.1"/>
    </source>
</evidence>
<feature type="region of interest" description="Disordered" evidence="1">
    <location>
        <begin position="1"/>
        <end position="58"/>
    </location>
</feature>
<dbReference type="OrthoDB" id="4991189at2"/>
<gene>
    <name evidence="2" type="ORF">FH969_12820</name>
</gene>
<proteinExistence type="predicted"/>
<reference evidence="2 3" key="1">
    <citation type="submission" date="2019-06" db="EMBL/GenBank/DDBJ databases">
        <title>Draft genome sequence of Miniimonas arenae KCTC 19750T isolated from sea sand.</title>
        <authorList>
            <person name="Park S.-J."/>
        </authorList>
    </citation>
    <scope>NUCLEOTIDE SEQUENCE [LARGE SCALE GENOMIC DNA]</scope>
    <source>
        <strain evidence="2 3">KCTC 19750</strain>
    </source>
</reference>